<dbReference type="Gene3D" id="2.60.120.920">
    <property type="match status" value="1"/>
</dbReference>
<comment type="function">
    <text evidence="12">SIII, also known as elongin, is a general transcription elongation factor that increases the RNA polymerase II transcription elongation past template-encoded arresting sites. Subunit A is transcriptionally active and its transcription activity is strongly enhanced by binding to the dimeric complex of the SIII regulatory subunits B and C (elongin BC complex). In embryonic stem cells, the elongin BC complex is recruited by EPOP to Polycomb group (PcG) target genes in order generate genomic region that display both active and repressive chromatin properties, an important feature of pluripotent stem cells.</text>
</comment>
<dbReference type="InterPro" id="IPR000315">
    <property type="entry name" value="Znf_B-box"/>
</dbReference>
<dbReference type="EMBL" id="JBBPFD010000002">
    <property type="protein sequence ID" value="KAK7938269.1"/>
    <property type="molecule type" value="Genomic_DNA"/>
</dbReference>
<dbReference type="SUPFAM" id="SSF54236">
    <property type="entry name" value="Ubiquitin-like"/>
    <property type="match status" value="1"/>
</dbReference>
<feature type="domain" description="Ubiquitin-like" evidence="23">
    <location>
        <begin position="484"/>
        <end position="549"/>
    </location>
</feature>
<dbReference type="InterPro" id="IPR043136">
    <property type="entry name" value="B30.2/SPRY_sf"/>
</dbReference>
<evidence type="ECO:0000259" key="26">
    <source>
        <dbReference type="PROSITE" id="PS50188"/>
    </source>
</evidence>
<evidence type="ECO:0000256" key="5">
    <source>
        <dbReference type="ARBA" id="ARBA00022771"/>
    </source>
</evidence>
<dbReference type="FunFam" id="3.10.20.90:FF:000108">
    <property type="entry name" value="Elongin-B"/>
    <property type="match status" value="1"/>
</dbReference>
<evidence type="ECO:0000256" key="20">
    <source>
        <dbReference type="PROSITE-ProRule" id="PRU00024"/>
    </source>
</evidence>
<dbReference type="InterPro" id="IPR001870">
    <property type="entry name" value="B30.2/SPRY"/>
</dbReference>
<dbReference type="SMART" id="SM00184">
    <property type="entry name" value="RING"/>
    <property type="match status" value="1"/>
</dbReference>
<evidence type="ECO:0000256" key="18">
    <source>
        <dbReference type="ARBA" id="ARBA00083653"/>
    </source>
</evidence>
<keyword evidence="9" id="KW-0805">Transcription regulation</keyword>
<evidence type="ECO:0000256" key="7">
    <source>
        <dbReference type="ARBA" id="ARBA00022833"/>
    </source>
</evidence>
<dbReference type="Pfam" id="PF13765">
    <property type="entry name" value="PRY"/>
    <property type="match status" value="1"/>
</dbReference>
<comment type="subcellular location">
    <subcellularLocation>
        <location evidence="1">Nucleus</location>
    </subcellularLocation>
</comment>
<dbReference type="InterPro" id="IPR013083">
    <property type="entry name" value="Znf_RING/FYVE/PHD"/>
</dbReference>
<dbReference type="SUPFAM" id="SSF49899">
    <property type="entry name" value="Concanavalin A-like lectins/glucanases"/>
    <property type="match status" value="1"/>
</dbReference>
<dbReference type="PROSITE" id="PS50089">
    <property type="entry name" value="ZF_RING_2"/>
    <property type="match status" value="1"/>
</dbReference>
<feature type="coiled-coil region" evidence="21">
    <location>
        <begin position="198"/>
        <end position="243"/>
    </location>
</feature>
<evidence type="ECO:0000256" key="11">
    <source>
        <dbReference type="ARBA" id="ARBA00023242"/>
    </source>
</evidence>
<evidence type="ECO:0000313" key="28">
    <source>
        <dbReference type="Proteomes" id="UP001460270"/>
    </source>
</evidence>
<dbReference type="InterPro" id="IPR050143">
    <property type="entry name" value="TRIM/RBCC"/>
</dbReference>
<dbReference type="InterPro" id="IPR001841">
    <property type="entry name" value="Znf_RING"/>
</dbReference>
<feature type="region of interest" description="Disordered" evidence="22">
    <location>
        <begin position="571"/>
        <end position="602"/>
    </location>
</feature>
<reference evidence="28" key="1">
    <citation type="submission" date="2024-04" db="EMBL/GenBank/DDBJ databases">
        <title>Salinicola lusitanus LLJ914,a marine bacterium isolated from the Okinawa Trough.</title>
        <authorList>
            <person name="Li J."/>
        </authorList>
    </citation>
    <scope>NUCLEOTIDE SEQUENCE [LARGE SCALE GENOMIC DNA]</scope>
</reference>
<dbReference type="InterPro" id="IPR000626">
    <property type="entry name" value="Ubiquitin-like_dom"/>
</dbReference>
<evidence type="ECO:0000259" key="24">
    <source>
        <dbReference type="PROSITE" id="PS50089"/>
    </source>
</evidence>
<keyword evidence="4" id="KW-0479">Metal-binding</keyword>
<dbReference type="Pfam" id="PF13445">
    <property type="entry name" value="zf-RING_UBOX"/>
    <property type="match status" value="1"/>
</dbReference>
<dbReference type="InterPro" id="IPR006574">
    <property type="entry name" value="PRY"/>
</dbReference>
<name>A0AAW0PUP5_9GOBI</name>
<accession>A0AAW0PUP5</accession>
<keyword evidence="3" id="KW-0597">Phosphoprotein</keyword>
<evidence type="ECO:0000256" key="22">
    <source>
        <dbReference type="SAM" id="MobiDB-lite"/>
    </source>
</evidence>
<dbReference type="Gene3D" id="3.30.160.60">
    <property type="entry name" value="Classic Zinc Finger"/>
    <property type="match status" value="1"/>
</dbReference>
<dbReference type="GO" id="GO:0000151">
    <property type="term" value="C:ubiquitin ligase complex"/>
    <property type="evidence" value="ECO:0007669"/>
    <property type="project" value="UniProtKB-ARBA"/>
</dbReference>
<keyword evidence="5 20" id="KW-0863">Zinc-finger</keyword>
<dbReference type="SUPFAM" id="SSF57845">
    <property type="entry name" value="B-box zinc-binding domain"/>
    <property type="match status" value="1"/>
</dbReference>
<dbReference type="PANTHER" id="PTHR24103">
    <property type="entry name" value="E3 UBIQUITIN-PROTEIN LIGASE TRIM"/>
    <property type="match status" value="1"/>
</dbReference>
<comment type="caution">
    <text evidence="27">The sequence shown here is derived from an EMBL/GenBank/DDBJ whole genome shotgun (WGS) entry which is preliminary data.</text>
</comment>
<evidence type="ECO:0000256" key="16">
    <source>
        <dbReference type="ARBA" id="ARBA00080438"/>
    </source>
</evidence>
<keyword evidence="6" id="KW-0833">Ubl conjugation pathway</keyword>
<keyword evidence="11" id="KW-0539">Nucleus</keyword>
<evidence type="ECO:0000256" key="1">
    <source>
        <dbReference type="ARBA" id="ARBA00004123"/>
    </source>
</evidence>
<dbReference type="GO" id="GO:0008270">
    <property type="term" value="F:zinc ion binding"/>
    <property type="evidence" value="ECO:0007669"/>
    <property type="project" value="UniProtKB-KW"/>
</dbReference>
<dbReference type="GO" id="GO:0005737">
    <property type="term" value="C:cytoplasm"/>
    <property type="evidence" value="ECO:0007669"/>
    <property type="project" value="UniProtKB-ARBA"/>
</dbReference>
<evidence type="ECO:0000256" key="8">
    <source>
        <dbReference type="ARBA" id="ARBA00022990"/>
    </source>
</evidence>
<dbReference type="SUPFAM" id="SSF57850">
    <property type="entry name" value="RING/U-box"/>
    <property type="match status" value="1"/>
</dbReference>
<comment type="similarity">
    <text evidence="13">Belongs to the Elongin B family.</text>
</comment>
<dbReference type="PROSITE" id="PS50119">
    <property type="entry name" value="ZF_BBOX"/>
    <property type="match status" value="1"/>
</dbReference>
<dbReference type="PROSITE" id="PS50188">
    <property type="entry name" value="B302_SPRY"/>
    <property type="match status" value="1"/>
</dbReference>
<evidence type="ECO:0000256" key="15">
    <source>
        <dbReference type="ARBA" id="ARBA00076690"/>
    </source>
</evidence>
<dbReference type="AlphaFoldDB" id="A0AAW0PUP5"/>
<evidence type="ECO:0000256" key="12">
    <source>
        <dbReference type="ARBA" id="ARBA00054216"/>
    </source>
</evidence>
<sequence>MASRLEEDLTCSICHNLFKYPVLLSCSHSFCKVCLQNWWKDKPIKTCPVCKKISSHDPPLNLVLKNLVQTFTEQRDQAAAEPLCSLHSEKLRLFCLDHQQPVCVVCRDSRTHKDHRFSPIEEAASDLREQLQTSIKPLQDKLKTERLLLSDSLLTLSVQVLTERKELFKDTAAHITAQTQQTEKQIRDQFEKLHQFLLEEEQSRMKALREEEQQKTQNMKDKIVAVSREIETVSKTIAEAEEQLRASDSSFLLQYKTIVERLQHCPLVKKMKMKRGALIDQAKHLGNLGFNIWMNMKRLVQFYPVILNPNRAAPELILSEDLSSVKCGKRQKLPENPERNEKTFVDGTEQFTSGTHSWDVEVGDNEDWVVGVSGPVQRGEETETGCWYIEFEDDEYTVCSPTDTDEPLSVKSLQRLRVKLDFIRKTVTFSDSDTNTDLYTFTDTFTVSFGSARANSVLFRSPCALSLCASLGFCRFFQTQTNIMDVFLMIRRHKTTIFTDAKESTTVYELKRIVEGILKRAPEDQRLYKDDVLLNDSQTLGNCGFTNQTARPQAPATVGLAFRSGEDSFEPLRIESFSTPPELPDVMKPQDSGSTANEQAVQ</sequence>
<dbReference type="SMART" id="SM00336">
    <property type="entry name" value="BBOX"/>
    <property type="match status" value="1"/>
</dbReference>
<dbReference type="SMART" id="SM00213">
    <property type="entry name" value="UBQ"/>
    <property type="match status" value="1"/>
</dbReference>
<dbReference type="Gene3D" id="3.30.40.10">
    <property type="entry name" value="Zinc/RING finger domain, C3HC4 (zinc finger)"/>
    <property type="match status" value="1"/>
</dbReference>
<evidence type="ECO:0000313" key="27">
    <source>
        <dbReference type="EMBL" id="KAK7938269.1"/>
    </source>
</evidence>
<keyword evidence="10" id="KW-0804">Transcription</keyword>
<dbReference type="GO" id="GO:0005634">
    <property type="term" value="C:nucleus"/>
    <property type="evidence" value="ECO:0007669"/>
    <property type="project" value="UniProtKB-SubCell"/>
</dbReference>
<keyword evidence="28" id="KW-1185">Reference proteome</keyword>
<dbReference type="Pfam" id="PF00240">
    <property type="entry name" value="ubiquitin"/>
    <property type="match status" value="1"/>
</dbReference>
<evidence type="ECO:0000256" key="19">
    <source>
        <dbReference type="ARBA" id="ARBA00093515"/>
    </source>
</evidence>
<evidence type="ECO:0000259" key="23">
    <source>
        <dbReference type="PROSITE" id="PS50053"/>
    </source>
</evidence>
<evidence type="ECO:0000256" key="17">
    <source>
        <dbReference type="ARBA" id="ARBA00081013"/>
    </source>
</evidence>
<dbReference type="SMART" id="SM00589">
    <property type="entry name" value="PRY"/>
    <property type="match status" value="1"/>
</dbReference>
<dbReference type="PROSITE" id="PS00518">
    <property type="entry name" value="ZF_RING_1"/>
    <property type="match status" value="1"/>
</dbReference>
<proteinExistence type="inferred from homology"/>
<dbReference type="InterPro" id="IPR013320">
    <property type="entry name" value="ConA-like_dom_sf"/>
</dbReference>
<feature type="compositionally biased region" description="Polar residues" evidence="22">
    <location>
        <begin position="591"/>
        <end position="602"/>
    </location>
</feature>
<evidence type="ECO:0000256" key="9">
    <source>
        <dbReference type="ARBA" id="ARBA00023015"/>
    </source>
</evidence>
<comment type="pathway">
    <text evidence="2">Protein modification; protein ubiquitination.</text>
</comment>
<evidence type="ECO:0000256" key="10">
    <source>
        <dbReference type="ARBA" id="ARBA00023163"/>
    </source>
</evidence>
<feature type="domain" description="RING-type" evidence="24">
    <location>
        <begin position="11"/>
        <end position="51"/>
    </location>
</feature>
<keyword evidence="7" id="KW-0862">Zinc</keyword>
<feature type="domain" description="B30.2/SPRY" evidence="26">
    <location>
        <begin position="285"/>
        <end position="476"/>
    </location>
</feature>
<feature type="domain" description="B box-type" evidence="25">
    <location>
        <begin position="79"/>
        <end position="120"/>
    </location>
</feature>
<evidence type="ECO:0000256" key="3">
    <source>
        <dbReference type="ARBA" id="ARBA00022553"/>
    </source>
</evidence>
<dbReference type="InterPro" id="IPR017907">
    <property type="entry name" value="Znf_RING_CS"/>
</dbReference>
<comment type="subunit">
    <text evidence="19">Heterotrimer of an A (ELOA, ELOA2 or ELOA3P), ELOB and ELOC subunit. The elongin BC complex interacts with EPOP; leading to recruit the elongin BC complex to Polycomb group (PcG) target genes, thereby restricting excessive activity of the PRC2/EED-EZH2 complex. Component of multiple cullin-RING E3 ubiquitin-protein ligase complexes composed of Elongin BC (ELOB and ELOC), a cullin (either CUL2 or CUL5), a catalytic subunit (either RBX1 or RNF7/RBX2), as well as a substrate adapter protein that can be either ASB2, ASB9, ASB11, KLHDC2, KLHDC3, KLHDC10, APPBP2, FEM1A, FEM1B, FEM1C, LRR1, PCMTD1, SOCS1, SOCS2, SOCS5, SPSB1, SPSB3, ELOA, VHL, WSB1 or RAB40C. As part of the Elongin BC E3 ubiquitin ligase complex; interacts with NRBP1. May also interact with DCUN1D1, DCUN1D2, DCUN1D3 and DCUN1D5. May form oligomers as a KLHDC2/KLHDC3-ELOB-ELOC complex; this interaction is autoinhibitory for the E3 ligase complex as the substrate-binding site of KLHDC2/KLHDC3 is blocked in the oligomer.</text>
</comment>
<dbReference type="Pfam" id="PF00643">
    <property type="entry name" value="zf-B_box"/>
    <property type="match status" value="1"/>
</dbReference>
<evidence type="ECO:0000256" key="4">
    <source>
        <dbReference type="ARBA" id="ARBA00022723"/>
    </source>
</evidence>
<dbReference type="InterPro" id="IPR029071">
    <property type="entry name" value="Ubiquitin-like_domsf"/>
</dbReference>
<organism evidence="27 28">
    <name type="scientific">Mugilogobius chulae</name>
    <name type="common">yellowstripe goby</name>
    <dbReference type="NCBI Taxonomy" id="88201"/>
    <lineage>
        <taxon>Eukaryota</taxon>
        <taxon>Metazoa</taxon>
        <taxon>Chordata</taxon>
        <taxon>Craniata</taxon>
        <taxon>Vertebrata</taxon>
        <taxon>Euteleostomi</taxon>
        <taxon>Actinopterygii</taxon>
        <taxon>Neopterygii</taxon>
        <taxon>Teleostei</taxon>
        <taxon>Neoteleostei</taxon>
        <taxon>Acanthomorphata</taxon>
        <taxon>Gobiaria</taxon>
        <taxon>Gobiiformes</taxon>
        <taxon>Gobioidei</taxon>
        <taxon>Gobiidae</taxon>
        <taxon>Gobionellinae</taxon>
        <taxon>Mugilogobius</taxon>
    </lineage>
</organism>
<dbReference type="Proteomes" id="UP001460270">
    <property type="component" value="Unassembled WGS sequence"/>
</dbReference>
<dbReference type="Gene3D" id="3.10.20.90">
    <property type="entry name" value="Phosphatidylinositol 3-kinase Catalytic Subunit, Chain A, domain 1"/>
    <property type="match status" value="1"/>
</dbReference>
<evidence type="ECO:0000256" key="21">
    <source>
        <dbReference type="SAM" id="Coils"/>
    </source>
</evidence>
<evidence type="ECO:0000256" key="13">
    <source>
        <dbReference type="ARBA" id="ARBA00060803"/>
    </source>
</evidence>
<protein>
    <recommendedName>
        <fullName evidence="14">Elongin-B</fullName>
    </recommendedName>
    <alternativeName>
        <fullName evidence="17">Elongin 18 kDa subunit</fullName>
    </alternativeName>
    <alternativeName>
        <fullName evidence="15">RNA polymerase II transcription factor SIII subunit B</fullName>
    </alternativeName>
    <alternativeName>
        <fullName evidence="18">SIII p18</fullName>
    </alternativeName>
    <alternativeName>
        <fullName evidence="16">Transcription elongation factor B polypeptide 2</fullName>
    </alternativeName>
</protein>
<dbReference type="PROSITE" id="PS50053">
    <property type="entry name" value="UBIQUITIN_2"/>
    <property type="match status" value="1"/>
</dbReference>
<keyword evidence="21" id="KW-0175">Coiled coil</keyword>
<evidence type="ECO:0000256" key="2">
    <source>
        <dbReference type="ARBA" id="ARBA00004906"/>
    </source>
</evidence>
<dbReference type="InterPro" id="IPR027370">
    <property type="entry name" value="Znf-RING_euk"/>
</dbReference>
<evidence type="ECO:0000256" key="6">
    <source>
        <dbReference type="ARBA" id="ARBA00022786"/>
    </source>
</evidence>
<gene>
    <name evidence="27" type="ORF">WMY93_001595</name>
</gene>
<evidence type="ECO:0000259" key="25">
    <source>
        <dbReference type="PROSITE" id="PS50119"/>
    </source>
</evidence>
<dbReference type="CDD" id="cd01788">
    <property type="entry name" value="Ubl_ElonginB"/>
    <property type="match status" value="1"/>
</dbReference>
<evidence type="ECO:0000256" key="14">
    <source>
        <dbReference type="ARBA" id="ARBA00074516"/>
    </source>
</evidence>
<keyword evidence="8" id="KW-0007">Acetylation</keyword>